<proteinExistence type="predicted"/>
<keyword evidence="5" id="KW-1185">Reference proteome</keyword>
<dbReference type="Ensembl" id="ENSNNAT00000014528.1">
    <property type="protein sequence ID" value="ENSNNAP00000013873.1"/>
    <property type="gene ID" value="ENSNNAG00000009349.1"/>
</dbReference>
<dbReference type="Ensembl" id="ENSNNAT00000014753.1">
    <property type="protein sequence ID" value="ENSNNAP00000014077.1"/>
    <property type="gene ID" value="ENSNNAG00000009449.1"/>
</dbReference>
<feature type="region of interest" description="Disordered" evidence="2">
    <location>
        <begin position="113"/>
        <end position="203"/>
    </location>
</feature>
<dbReference type="GeneTree" id="ENSGT01010000228658"/>
<dbReference type="InterPro" id="IPR001878">
    <property type="entry name" value="Znf_CCHC"/>
</dbReference>
<evidence type="ECO:0000256" key="1">
    <source>
        <dbReference type="PROSITE-ProRule" id="PRU00047"/>
    </source>
</evidence>
<evidence type="ECO:0000313" key="4">
    <source>
        <dbReference type="Ensembl" id="ENSNNAP00000013873.1"/>
    </source>
</evidence>
<sequence>MSKLGKYRLEELNLRGEPISERSLISIIINSLDASWDNFIPQLDNSNYDGVSLEIMTGKLIAEYNLRKDRAAFHKDRGIARKPESPNKVNVIGECYNCGSRGHFRRDCPRFIGPRTDQRGHSNYRNRWRSPTPKGRSQWNTANMRRGRRGYEIKRRDSFNSTSNFTSVAQTTSSRAGKRGHSNRNKRRSPTPLGSKPQHDGSAHRIHRNMGHLYFPTMQKVPECSRELYKKGCTGLPNIHSWKDKNKYRSGFQYPIQAF</sequence>
<evidence type="ECO:0000256" key="2">
    <source>
        <dbReference type="SAM" id="MobiDB-lite"/>
    </source>
</evidence>
<feature type="compositionally biased region" description="Basic and acidic residues" evidence="2">
    <location>
        <begin position="149"/>
        <end position="158"/>
    </location>
</feature>
<dbReference type="Proteomes" id="UP000694559">
    <property type="component" value="Unplaced"/>
</dbReference>
<keyword evidence="1" id="KW-0862">Zinc</keyword>
<dbReference type="Pfam" id="PF00098">
    <property type="entry name" value="zf-CCHC"/>
    <property type="match status" value="1"/>
</dbReference>
<dbReference type="Gene3D" id="4.10.60.10">
    <property type="entry name" value="Zinc finger, CCHC-type"/>
    <property type="match status" value="1"/>
</dbReference>
<reference evidence="4" key="1">
    <citation type="submission" date="2025-05" db="UniProtKB">
        <authorList>
            <consortium name="Ensembl"/>
        </authorList>
    </citation>
    <scope>IDENTIFICATION</scope>
</reference>
<organism evidence="4 5">
    <name type="scientific">Naja naja</name>
    <name type="common">Indian cobra</name>
    <dbReference type="NCBI Taxonomy" id="35670"/>
    <lineage>
        <taxon>Eukaryota</taxon>
        <taxon>Metazoa</taxon>
        <taxon>Chordata</taxon>
        <taxon>Craniata</taxon>
        <taxon>Vertebrata</taxon>
        <taxon>Euteleostomi</taxon>
        <taxon>Lepidosauria</taxon>
        <taxon>Squamata</taxon>
        <taxon>Bifurcata</taxon>
        <taxon>Unidentata</taxon>
        <taxon>Episquamata</taxon>
        <taxon>Toxicofera</taxon>
        <taxon>Serpentes</taxon>
        <taxon>Colubroidea</taxon>
        <taxon>Elapidae</taxon>
        <taxon>Elapinae</taxon>
        <taxon>Naja</taxon>
    </lineage>
</organism>
<dbReference type="GO" id="GO:0008270">
    <property type="term" value="F:zinc ion binding"/>
    <property type="evidence" value="ECO:0007669"/>
    <property type="project" value="UniProtKB-KW"/>
</dbReference>
<feature type="compositionally biased region" description="Polar residues" evidence="2">
    <location>
        <begin position="159"/>
        <end position="175"/>
    </location>
</feature>
<feature type="compositionally biased region" description="Basic residues" evidence="2">
    <location>
        <begin position="176"/>
        <end position="189"/>
    </location>
</feature>
<dbReference type="SMART" id="SM00343">
    <property type="entry name" value="ZnF_C2HC"/>
    <property type="match status" value="1"/>
</dbReference>
<dbReference type="AlphaFoldDB" id="A0A8C6XGH6"/>
<dbReference type="PROSITE" id="PS50158">
    <property type="entry name" value="ZF_CCHC"/>
    <property type="match status" value="1"/>
</dbReference>
<keyword evidence="1" id="KW-0479">Metal-binding</keyword>
<protein>
    <recommendedName>
        <fullName evidence="3">CCHC-type domain-containing protein</fullName>
    </recommendedName>
</protein>
<evidence type="ECO:0000259" key="3">
    <source>
        <dbReference type="PROSITE" id="PS50158"/>
    </source>
</evidence>
<name>A0A8C6XGH6_NAJNA</name>
<feature type="domain" description="CCHC-type" evidence="3">
    <location>
        <begin position="95"/>
        <end position="110"/>
    </location>
</feature>
<keyword evidence="1" id="KW-0863">Zinc-finger</keyword>
<evidence type="ECO:0000313" key="5">
    <source>
        <dbReference type="Proteomes" id="UP000694559"/>
    </source>
</evidence>
<dbReference type="SUPFAM" id="SSF57756">
    <property type="entry name" value="Retrovirus zinc finger-like domains"/>
    <property type="match status" value="1"/>
</dbReference>
<dbReference type="GO" id="GO:0003676">
    <property type="term" value="F:nucleic acid binding"/>
    <property type="evidence" value="ECO:0007669"/>
    <property type="project" value="InterPro"/>
</dbReference>
<accession>A0A8C6XGH6</accession>
<dbReference type="OrthoDB" id="413361at2759"/>
<dbReference type="InterPro" id="IPR036875">
    <property type="entry name" value="Znf_CCHC_sf"/>
</dbReference>